<dbReference type="GO" id="GO:0006508">
    <property type="term" value="P:proteolysis"/>
    <property type="evidence" value="ECO:0007669"/>
    <property type="project" value="InterPro"/>
</dbReference>
<reference evidence="2" key="1">
    <citation type="submission" date="2019-12" db="EMBL/GenBank/DDBJ databases">
        <authorList>
            <person name="Cremers G."/>
        </authorList>
    </citation>
    <scope>NUCLEOTIDE SEQUENCE</scope>
    <source>
        <strain evidence="2">Vvax</strain>
    </source>
</reference>
<keyword evidence="2" id="KW-0378">Hydrolase</keyword>
<accession>A0A679J8P3</accession>
<dbReference type="InterPro" id="IPR006199">
    <property type="entry name" value="LexA_DNA-bd_dom"/>
</dbReference>
<dbReference type="InterPro" id="IPR036390">
    <property type="entry name" value="WH_DNA-bd_sf"/>
</dbReference>
<organism evidence="2">
    <name type="scientific">Variovorax paradoxus</name>
    <dbReference type="NCBI Taxonomy" id="34073"/>
    <lineage>
        <taxon>Bacteria</taxon>
        <taxon>Pseudomonadati</taxon>
        <taxon>Pseudomonadota</taxon>
        <taxon>Betaproteobacteria</taxon>
        <taxon>Burkholderiales</taxon>
        <taxon>Comamonadaceae</taxon>
        <taxon>Variovorax</taxon>
    </lineage>
</organism>
<dbReference type="GO" id="GO:0004252">
    <property type="term" value="F:serine-type endopeptidase activity"/>
    <property type="evidence" value="ECO:0007669"/>
    <property type="project" value="UniProtKB-EC"/>
</dbReference>
<evidence type="ECO:0000313" key="2">
    <source>
        <dbReference type="EMBL" id="CAA2106061.1"/>
    </source>
</evidence>
<gene>
    <name evidence="2" type="primary">lexA_3</name>
    <name evidence="2" type="ORF">VVAX_03561</name>
</gene>
<dbReference type="SUPFAM" id="SSF46785">
    <property type="entry name" value="Winged helix' DNA-binding domain"/>
    <property type="match status" value="1"/>
</dbReference>
<sequence length="83" mass="9030">MSAGLTLKQAEVLAFMREFFAENDQLPPAASLRTRFGWASDNAAATYLITLAKKGYIEHNAVGKYRFTRNTACAKSVAASTTP</sequence>
<dbReference type="AlphaFoldDB" id="A0A679J8P3"/>
<dbReference type="EMBL" id="LR743507">
    <property type="protein sequence ID" value="CAA2106061.1"/>
    <property type="molecule type" value="Genomic_DNA"/>
</dbReference>
<proteinExistence type="predicted"/>
<evidence type="ECO:0000259" key="1">
    <source>
        <dbReference type="Pfam" id="PF01726"/>
    </source>
</evidence>
<dbReference type="Gene3D" id="1.10.10.10">
    <property type="entry name" value="Winged helix-like DNA-binding domain superfamily/Winged helix DNA-binding domain"/>
    <property type="match status" value="1"/>
</dbReference>
<protein>
    <submittedName>
        <fullName evidence="2">LexA repressor</fullName>
        <ecNumber evidence="2">3.4.21.88</ecNumber>
    </submittedName>
</protein>
<dbReference type="InterPro" id="IPR036388">
    <property type="entry name" value="WH-like_DNA-bd_sf"/>
</dbReference>
<dbReference type="EC" id="3.4.21.88" evidence="2"/>
<dbReference type="RefSeq" id="WP_339091137.1">
    <property type="nucleotide sequence ID" value="NZ_LR743507.1"/>
</dbReference>
<name>A0A679J8P3_VARPD</name>
<dbReference type="Pfam" id="PF01726">
    <property type="entry name" value="LexA_DNA_bind"/>
    <property type="match status" value="1"/>
</dbReference>
<feature type="domain" description="LexA repressor DNA-binding" evidence="1">
    <location>
        <begin position="4"/>
        <end position="59"/>
    </location>
</feature>